<evidence type="ECO:0000256" key="2">
    <source>
        <dbReference type="ARBA" id="ARBA00004496"/>
    </source>
</evidence>
<dbReference type="GO" id="GO:0005737">
    <property type="term" value="C:cytoplasm"/>
    <property type="evidence" value="ECO:0007669"/>
    <property type="project" value="UniProtKB-SubCell"/>
</dbReference>
<keyword evidence="5" id="KW-0489">Methyltransferase</keyword>
<evidence type="ECO:0000256" key="10">
    <source>
        <dbReference type="SAM" id="MobiDB-lite"/>
    </source>
</evidence>
<dbReference type="InterPro" id="IPR019410">
    <property type="entry name" value="Methyltransf_16"/>
</dbReference>
<evidence type="ECO:0000313" key="12">
    <source>
        <dbReference type="Proteomes" id="UP000775547"/>
    </source>
</evidence>
<evidence type="ECO:0000256" key="7">
    <source>
        <dbReference type="ARBA" id="ARBA00022691"/>
    </source>
</evidence>
<dbReference type="EC" id="2.1.1.85" evidence="3"/>
<sequence>MFKFDFALDDTDVDPKLAEQLHNIQLDAVPPDSQLKQQEEEHQIFREIPLAEILKRLPGVISYSPLVVPILGDAAGGLALNTEESGSGALQIVLARRDLFDARFQLISQDQEEEPSAKSDQSAAGAALQFVQAPSDLVPGVYEGGLKTWECALDLAGYLAGKTVTGGVKLRGKRVLEAGCGTAVPTIYLLRELFSAPPPEANEPSHPGTTTELHIQDYNASVLELVSVPNLILTWYMSPAAASFHAAHPHASPDSEFAAQNSSPDQAEAEEYPVPDPLTPSALPLTPALQAAFLASLEAHHIVLRVFSGSWRTFDFGVAAAPQSGKKEYDVVLTSETIYRSESLRALLGVLRKAPADGDGEHLCLVASKVLYFGVGGGVEEFVTRVKGEGGNVERVWEIRVGVGRRIMRVRW</sequence>
<keyword evidence="4" id="KW-0963">Cytoplasm</keyword>
<feature type="region of interest" description="Disordered" evidence="10">
    <location>
        <begin position="251"/>
        <end position="277"/>
    </location>
</feature>
<evidence type="ECO:0000256" key="4">
    <source>
        <dbReference type="ARBA" id="ARBA00022490"/>
    </source>
</evidence>
<organism evidence="11 12">
    <name type="scientific">Asterophora parasitica</name>
    <dbReference type="NCBI Taxonomy" id="117018"/>
    <lineage>
        <taxon>Eukaryota</taxon>
        <taxon>Fungi</taxon>
        <taxon>Dikarya</taxon>
        <taxon>Basidiomycota</taxon>
        <taxon>Agaricomycotina</taxon>
        <taxon>Agaricomycetes</taxon>
        <taxon>Agaricomycetidae</taxon>
        <taxon>Agaricales</taxon>
        <taxon>Tricholomatineae</taxon>
        <taxon>Lyophyllaceae</taxon>
        <taxon>Asterophora</taxon>
    </lineage>
</organism>
<keyword evidence="8" id="KW-0539">Nucleus</keyword>
<dbReference type="Gene3D" id="3.40.50.150">
    <property type="entry name" value="Vaccinia Virus protein VP39"/>
    <property type="match status" value="1"/>
</dbReference>
<keyword evidence="6" id="KW-0808">Transferase</keyword>
<comment type="subcellular location">
    <subcellularLocation>
        <location evidence="2">Cytoplasm</location>
    </subcellularLocation>
    <subcellularLocation>
        <location evidence="1">Nucleus</location>
    </subcellularLocation>
</comment>
<keyword evidence="7" id="KW-0949">S-adenosyl-L-methionine</keyword>
<dbReference type="PANTHER" id="PTHR14614">
    <property type="entry name" value="HEPATOCELLULAR CARCINOMA-ASSOCIATED ANTIGEN"/>
    <property type="match status" value="1"/>
</dbReference>
<keyword evidence="12" id="KW-1185">Reference proteome</keyword>
<name>A0A9P7K7X5_9AGAR</name>
<dbReference type="PANTHER" id="PTHR14614:SF39">
    <property type="entry name" value="HISTIDINE PROTEIN METHYLTRANSFERASE 1 HOMOLOG"/>
    <property type="match status" value="1"/>
</dbReference>
<dbReference type="Proteomes" id="UP000775547">
    <property type="component" value="Unassembled WGS sequence"/>
</dbReference>
<evidence type="ECO:0000256" key="5">
    <source>
        <dbReference type="ARBA" id="ARBA00022603"/>
    </source>
</evidence>
<reference evidence="11" key="1">
    <citation type="submission" date="2020-07" db="EMBL/GenBank/DDBJ databases">
        <authorList>
            <person name="Nieuwenhuis M."/>
            <person name="Van De Peppel L.J.J."/>
        </authorList>
    </citation>
    <scope>NUCLEOTIDE SEQUENCE</scope>
    <source>
        <strain evidence="11">AP01</strain>
        <tissue evidence="11">Mycelium</tissue>
    </source>
</reference>
<dbReference type="EMBL" id="JABCKV010000732">
    <property type="protein sequence ID" value="KAG5640438.1"/>
    <property type="molecule type" value="Genomic_DNA"/>
</dbReference>
<dbReference type="GO" id="GO:0018064">
    <property type="term" value="F:protein-L-histidine N-tele-methyltransferase activity"/>
    <property type="evidence" value="ECO:0007669"/>
    <property type="project" value="UniProtKB-EC"/>
</dbReference>
<gene>
    <name evidence="11" type="ORF">DXG03_008671</name>
</gene>
<comment type="caution">
    <text evidence="11">The sequence shown here is derived from an EMBL/GenBank/DDBJ whole genome shotgun (WGS) entry which is preliminary data.</text>
</comment>
<evidence type="ECO:0000256" key="6">
    <source>
        <dbReference type="ARBA" id="ARBA00022679"/>
    </source>
</evidence>
<evidence type="ECO:0000256" key="1">
    <source>
        <dbReference type="ARBA" id="ARBA00004123"/>
    </source>
</evidence>
<protein>
    <recommendedName>
        <fullName evidence="3">protein-histidine N-methyltransferase</fullName>
        <ecNumber evidence="3">2.1.1.85</ecNumber>
    </recommendedName>
</protein>
<comment type="similarity">
    <text evidence="9">Belongs to the methyltransferase superfamily. METTL18 family.</text>
</comment>
<dbReference type="GO" id="GO:0032259">
    <property type="term" value="P:methylation"/>
    <property type="evidence" value="ECO:0007669"/>
    <property type="project" value="UniProtKB-KW"/>
</dbReference>
<reference evidence="11" key="2">
    <citation type="submission" date="2021-10" db="EMBL/GenBank/DDBJ databases">
        <title>Phylogenomics reveals ancestral predisposition of the termite-cultivated fungus Termitomyces towards a domesticated lifestyle.</title>
        <authorList>
            <person name="Auxier B."/>
            <person name="Grum-Grzhimaylo A."/>
            <person name="Cardenas M.E."/>
            <person name="Lodge J.D."/>
            <person name="Laessoe T."/>
            <person name="Pedersen O."/>
            <person name="Smith M.E."/>
            <person name="Kuyper T.W."/>
            <person name="Franco-Molano E.A."/>
            <person name="Baroni T.J."/>
            <person name="Aanen D.K."/>
        </authorList>
    </citation>
    <scope>NUCLEOTIDE SEQUENCE</scope>
    <source>
        <strain evidence="11">AP01</strain>
        <tissue evidence="11">Mycelium</tissue>
    </source>
</reference>
<evidence type="ECO:0000256" key="3">
    <source>
        <dbReference type="ARBA" id="ARBA00012533"/>
    </source>
</evidence>
<evidence type="ECO:0000256" key="9">
    <source>
        <dbReference type="ARBA" id="ARBA00038126"/>
    </source>
</evidence>
<dbReference type="OrthoDB" id="1723750at2759"/>
<dbReference type="AlphaFoldDB" id="A0A9P7K7X5"/>
<dbReference type="InterPro" id="IPR029063">
    <property type="entry name" value="SAM-dependent_MTases_sf"/>
</dbReference>
<dbReference type="GO" id="GO:0005634">
    <property type="term" value="C:nucleus"/>
    <property type="evidence" value="ECO:0007669"/>
    <property type="project" value="UniProtKB-SubCell"/>
</dbReference>
<evidence type="ECO:0000256" key="8">
    <source>
        <dbReference type="ARBA" id="ARBA00023242"/>
    </source>
</evidence>
<proteinExistence type="inferred from homology"/>
<accession>A0A9P7K7X5</accession>
<evidence type="ECO:0000313" key="11">
    <source>
        <dbReference type="EMBL" id="KAG5640438.1"/>
    </source>
</evidence>